<comment type="subcellular location">
    <subcellularLocation>
        <location evidence="12">Cytoplasm</location>
    </subcellularLocation>
</comment>
<keyword evidence="5 14" id="KW-0547">Nucleotide-binding</keyword>
<evidence type="ECO:0000256" key="16">
    <source>
        <dbReference type="PROSITE-ProRule" id="PRU00409"/>
    </source>
</evidence>
<feature type="active site" evidence="13">
    <location>
        <position position="19"/>
    </location>
</feature>
<keyword evidence="11 12" id="KW-0961">Cell wall biogenesis/degradation</keyword>
<feature type="binding site" evidence="15">
    <location>
        <position position="321"/>
    </location>
    <ligand>
        <name>Mg(2+)</name>
        <dbReference type="ChEBI" id="CHEBI:18420"/>
        <label>2</label>
    </ligand>
</feature>
<dbReference type="AlphaFoldDB" id="A0A8J7GRJ7"/>
<keyword evidence="19" id="KW-1185">Reference proteome</keyword>
<dbReference type="UniPathway" id="UPA00219"/>
<dbReference type="GO" id="GO:0008360">
    <property type="term" value="P:regulation of cell shape"/>
    <property type="evidence" value="ECO:0007669"/>
    <property type="project" value="UniProtKB-KW"/>
</dbReference>
<sequence length="365" mass="38817">MTGDARIRVGVLFGGPSAEHDVSCSSALAVVRALPRDRYAPVVVGVTREGDFRLVPDNVLEGKMSPPDGVRAIDDHLEVVGPLVELRPGRPGVAVLADGDVVAHLDVVFPLLHGPFGEDGVLQGLLEFLGVPYVGGGIAASAVGMDKVAMKRAFVAENVPVTPHIWVDEVSWAKGSAVIDGLEYPLFVKPANMGSSIGITRVTDPSGLAAAVDKALEYDPVVIVEQGVTGREIECGVLGGFAPEASRVGEVTVSGGWFDYEQKYLGTVDPMIVPAVLPPHVEAEVRALSVAAFRAVGGWGLARVDFLYDEAADRLYVNELNTMPGFTAHSMYPKVWQASGVSYQDLLDRLIALAFERHARKRGMA</sequence>
<comment type="cofactor">
    <cofactor evidence="1">
        <name>Mn(2+)</name>
        <dbReference type="ChEBI" id="CHEBI:29035"/>
    </cofactor>
</comment>
<accession>A0A8J7GRJ7</accession>
<dbReference type="Gene3D" id="3.30.470.20">
    <property type="entry name" value="ATP-grasp fold, B domain"/>
    <property type="match status" value="1"/>
</dbReference>
<evidence type="ECO:0000256" key="2">
    <source>
        <dbReference type="ARBA" id="ARBA00010871"/>
    </source>
</evidence>
<feature type="binding site" evidence="14">
    <location>
        <begin position="225"/>
        <end position="232"/>
    </location>
    <ligand>
        <name>ATP</name>
        <dbReference type="ChEBI" id="CHEBI:30616"/>
    </ligand>
</feature>
<keyword evidence="6 16" id="KW-0067">ATP-binding</keyword>
<dbReference type="NCBIfam" id="TIGR01205">
    <property type="entry name" value="D_ala_D_alaTIGR"/>
    <property type="match status" value="1"/>
</dbReference>
<feature type="binding site" evidence="14">
    <location>
        <begin position="318"/>
        <end position="319"/>
    </location>
    <ligand>
        <name>ATP</name>
        <dbReference type="ChEBI" id="CHEBI:30616"/>
    </ligand>
</feature>
<evidence type="ECO:0000256" key="12">
    <source>
        <dbReference type="HAMAP-Rule" id="MF_00047"/>
    </source>
</evidence>
<evidence type="ECO:0000256" key="1">
    <source>
        <dbReference type="ARBA" id="ARBA00001936"/>
    </source>
</evidence>
<dbReference type="Gene3D" id="3.40.50.20">
    <property type="match status" value="1"/>
</dbReference>
<comment type="pathway">
    <text evidence="12">Cell wall biogenesis; peptidoglycan biosynthesis.</text>
</comment>
<keyword evidence="8 12" id="KW-0133">Cell shape</keyword>
<dbReference type="EMBL" id="JADOUF010000001">
    <property type="protein sequence ID" value="MBG6137399.1"/>
    <property type="molecule type" value="Genomic_DNA"/>
</dbReference>
<proteinExistence type="inferred from homology"/>
<dbReference type="EC" id="6.3.2.4" evidence="12"/>
<dbReference type="InterPro" id="IPR011095">
    <property type="entry name" value="Dala_Dala_lig_C"/>
</dbReference>
<dbReference type="InterPro" id="IPR013815">
    <property type="entry name" value="ATP_grasp_subdomain_1"/>
</dbReference>
<evidence type="ECO:0000256" key="3">
    <source>
        <dbReference type="ARBA" id="ARBA00022598"/>
    </source>
</evidence>
<evidence type="ECO:0000256" key="13">
    <source>
        <dbReference type="PIRSR" id="PIRSR039102-1"/>
    </source>
</evidence>
<feature type="binding site" evidence="14">
    <location>
        <begin position="187"/>
        <end position="189"/>
    </location>
    <ligand>
        <name>ATP</name>
        <dbReference type="ChEBI" id="CHEBI:30616"/>
    </ligand>
</feature>
<dbReference type="SUPFAM" id="SSF52440">
    <property type="entry name" value="PreATP-grasp domain"/>
    <property type="match status" value="1"/>
</dbReference>
<dbReference type="FunFam" id="3.30.470.20:FF:000008">
    <property type="entry name" value="D-alanine--D-alanine ligase"/>
    <property type="match status" value="1"/>
</dbReference>
<dbReference type="PROSITE" id="PS00843">
    <property type="entry name" value="DALA_DALA_LIGASE_1"/>
    <property type="match status" value="1"/>
</dbReference>
<dbReference type="InterPro" id="IPR016185">
    <property type="entry name" value="PreATP-grasp_dom_sf"/>
</dbReference>
<evidence type="ECO:0000256" key="4">
    <source>
        <dbReference type="ARBA" id="ARBA00022723"/>
    </source>
</evidence>
<comment type="similarity">
    <text evidence="2 12">Belongs to the D-alanine--D-alanine ligase family.</text>
</comment>
<keyword evidence="10 15" id="KW-0464">Manganese</keyword>
<feature type="binding site" evidence="14">
    <location>
        <position position="147"/>
    </location>
    <ligand>
        <name>ATP</name>
        <dbReference type="ChEBI" id="CHEBI:30616"/>
    </ligand>
</feature>
<evidence type="ECO:0000256" key="10">
    <source>
        <dbReference type="ARBA" id="ARBA00023211"/>
    </source>
</evidence>
<dbReference type="RefSeq" id="WP_197004276.1">
    <property type="nucleotide sequence ID" value="NZ_BONS01000020.1"/>
</dbReference>
<dbReference type="PANTHER" id="PTHR23132:SF25">
    <property type="entry name" value="D-ALANINE--D-ALANINE LIGASE A"/>
    <property type="match status" value="1"/>
</dbReference>
<comment type="function">
    <text evidence="12">Cell wall formation.</text>
</comment>
<evidence type="ECO:0000259" key="17">
    <source>
        <dbReference type="PROSITE" id="PS50975"/>
    </source>
</evidence>
<comment type="caution">
    <text evidence="18">The sequence shown here is derived from an EMBL/GenBank/DDBJ whole genome shotgun (WGS) entry which is preliminary data.</text>
</comment>
<dbReference type="InterPro" id="IPR005905">
    <property type="entry name" value="D_ala_D_ala"/>
</dbReference>
<feature type="binding site" evidence="15">
    <location>
        <position position="319"/>
    </location>
    <ligand>
        <name>Mg(2+)</name>
        <dbReference type="ChEBI" id="CHEBI:18420"/>
        <label>1</label>
    </ligand>
</feature>
<protein>
    <recommendedName>
        <fullName evidence="12">D-alanine--D-alanine ligase</fullName>
        <ecNumber evidence="12">6.3.2.4</ecNumber>
    </recommendedName>
    <alternativeName>
        <fullName evidence="12">D-Ala-D-Ala ligase</fullName>
    </alternativeName>
    <alternativeName>
        <fullName evidence="12">D-alanylalanine synthetase</fullName>
    </alternativeName>
</protein>
<feature type="binding site" evidence="14">
    <location>
        <begin position="195"/>
        <end position="196"/>
    </location>
    <ligand>
        <name>ATP</name>
        <dbReference type="ChEBI" id="CHEBI:30616"/>
    </ligand>
</feature>
<keyword evidence="4 15" id="KW-0479">Metal-binding</keyword>
<keyword evidence="7 15" id="KW-0460">Magnesium</keyword>
<comment type="catalytic activity">
    <reaction evidence="12">
        <text>2 D-alanine + ATP = D-alanyl-D-alanine + ADP + phosphate + H(+)</text>
        <dbReference type="Rhea" id="RHEA:11224"/>
        <dbReference type="ChEBI" id="CHEBI:15378"/>
        <dbReference type="ChEBI" id="CHEBI:30616"/>
        <dbReference type="ChEBI" id="CHEBI:43474"/>
        <dbReference type="ChEBI" id="CHEBI:57416"/>
        <dbReference type="ChEBI" id="CHEBI:57822"/>
        <dbReference type="ChEBI" id="CHEBI:456216"/>
        <dbReference type="EC" id="6.3.2.4"/>
    </reaction>
</comment>
<evidence type="ECO:0000256" key="8">
    <source>
        <dbReference type="ARBA" id="ARBA00022960"/>
    </source>
</evidence>
<evidence type="ECO:0000256" key="7">
    <source>
        <dbReference type="ARBA" id="ARBA00022842"/>
    </source>
</evidence>
<dbReference type="PROSITE" id="PS50975">
    <property type="entry name" value="ATP_GRASP"/>
    <property type="match status" value="1"/>
</dbReference>
<dbReference type="SUPFAM" id="SSF56059">
    <property type="entry name" value="Glutathione synthetase ATP-binding domain-like"/>
    <property type="match status" value="1"/>
</dbReference>
<dbReference type="PANTHER" id="PTHR23132">
    <property type="entry name" value="D-ALANINE--D-ALANINE LIGASE"/>
    <property type="match status" value="1"/>
</dbReference>
<feature type="active site" evidence="13">
    <location>
        <position position="195"/>
    </location>
</feature>
<dbReference type="Proteomes" id="UP000622552">
    <property type="component" value="Unassembled WGS sequence"/>
</dbReference>
<dbReference type="Pfam" id="PF07478">
    <property type="entry name" value="Dala_Dala_lig_C"/>
    <property type="match status" value="1"/>
</dbReference>
<dbReference type="PIRSF" id="PIRSF039102">
    <property type="entry name" value="Ddl/VanB"/>
    <property type="match status" value="1"/>
</dbReference>
<dbReference type="Pfam" id="PF01820">
    <property type="entry name" value="Dala_Dala_lig_N"/>
    <property type="match status" value="1"/>
</dbReference>
<organism evidence="18 19">
    <name type="scientific">Longispora fulva</name>
    <dbReference type="NCBI Taxonomy" id="619741"/>
    <lineage>
        <taxon>Bacteria</taxon>
        <taxon>Bacillati</taxon>
        <taxon>Actinomycetota</taxon>
        <taxon>Actinomycetes</taxon>
        <taxon>Micromonosporales</taxon>
        <taxon>Micromonosporaceae</taxon>
        <taxon>Longispora</taxon>
    </lineage>
</organism>
<evidence type="ECO:0000256" key="6">
    <source>
        <dbReference type="ARBA" id="ARBA00022840"/>
    </source>
</evidence>
<dbReference type="GO" id="GO:0008716">
    <property type="term" value="F:D-alanine-D-alanine ligase activity"/>
    <property type="evidence" value="ECO:0007669"/>
    <property type="project" value="UniProtKB-UniRule"/>
</dbReference>
<feature type="binding site" evidence="15">
    <location>
        <position position="319"/>
    </location>
    <ligand>
        <name>Mg(2+)</name>
        <dbReference type="ChEBI" id="CHEBI:18420"/>
        <label>2</label>
    </ligand>
</feature>
<dbReference type="InterPro" id="IPR011127">
    <property type="entry name" value="Dala_Dala_lig_N"/>
</dbReference>
<dbReference type="Gene3D" id="3.30.1490.20">
    <property type="entry name" value="ATP-grasp fold, A domain"/>
    <property type="match status" value="1"/>
</dbReference>
<feature type="binding site" evidence="15">
    <location>
        <position position="305"/>
    </location>
    <ligand>
        <name>Mg(2+)</name>
        <dbReference type="ChEBI" id="CHEBI:18420"/>
        <label>1</label>
    </ligand>
</feature>
<keyword evidence="12" id="KW-0963">Cytoplasm</keyword>
<reference evidence="18" key="1">
    <citation type="submission" date="2020-11" db="EMBL/GenBank/DDBJ databases">
        <title>Sequencing the genomes of 1000 actinobacteria strains.</title>
        <authorList>
            <person name="Klenk H.-P."/>
        </authorList>
    </citation>
    <scope>NUCLEOTIDE SEQUENCE</scope>
    <source>
        <strain evidence="18">DSM 45356</strain>
    </source>
</reference>
<evidence type="ECO:0000256" key="11">
    <source>
        <dbReference type="ARBA" id="ARBA00023316"/>
    </source>
</evidence>
<dbReference type="HAMAP" id="MF_00047">
    <property type="entry name" value="Dala_Dala_lig"/>
    <property type="match status" value="1"/>
</dbReference>
<gene>
    <name evidence="12" type="primary">ddl</name>
    <name evidence="18" type="ORF">IW245_003593</name>
</gene>
<evidence type="ECO:0000256" key="9">
    <source>
        <dbReference type="ARBA" id="ARBA00022984"/>
    </source>
</evidence>
<feature type="domain" description="ATP-grasp" evidence="17">
    <location>
        <begin position="151"/>
        <end position="352"/>
    </location>
</feature>
<dbReference type="NCBIfam" id="NF002528">
    <property type="entry name" value="PRK01966.1-4"/>
    <property type="match status" value="1"/>
</dbReference>
<evidence type="ECO:0000313" key="19">
    <source>
        <dbReference type="Proteomes" id="UP000622552"/>
    </source>
</evidence>
<dbReference type="GO" id="GO:0009252">
    <property type="term" value="P:peptidoglycan biosynthetic process"/>
    <property type="evidence" value="ECO:0007669"/>
    <property type="project" value="UniProtKB-UniRule"/>
</dbReference>
<keyword evidence="3 12" id="KW-0436">Ligase</keyword>
<evidence type="ECO:0000313" key="18">
    <source>
        <dbReference type="EMBL" id="MBG6137399.1"/>
    </source>
</evidence>
<evidence type="ECO:0000256" key="5">
    <source>
        <dbReference type="ARBA" id="ARBA00022741"/>
    </source>
</evidence>
<dbReference type="GO" id="GO:0005524">
    <property type="term" value="F:ATP binding"/>
    <property type="evidence" value="ECO:0007669"/>
    <property type="project" value="UniProtKB-UniRule"/>
</dbReference>
<dbReference type="PROSITE" id="PS00844">
    <property type="entry name" value="DALA_DALA_LIGASE_2"/>
    <property type="match status" value="1"/>
</dbReference>
<dbReference type="GO" id="GO:0071555">
    <property type="term" value="P:cell wall organization"/>
    <property type="evidence" value="ECO:0007669"/>
    <property type="project" value="UniProtKB-KW"/>
</dbReference>
<feature type="active site" evidence="13">
    <location>
        <position position="330"/>
    </location>
</feature>
<dbReference type="InterPro" id="IPR000291">
    <property type="entry name" value="D-Ala_lig_Van_CS"/>
</dbReference>
<name>A0A8J7GRJ7_9ACTN</name>
<keyword evidence="9 12" id="KW-0573">Peptidoglycan synthesis</keyword>
<evidence type="ECO:0000256" key="15">
    <source>
        <dbReference type="PIRSR" id="PIRSR039102-3"/>
    </source>
</evidence>
<dbReference type="GO" id="GO:0046872">
    <property type="term" value="F:metal ion binding"/>
    <property type="evidence" value="ECO:0007669"/>
    <property type="project" value="UniProtKB-KW"/>
</dbReference>
<evidence type="ECO:0000256" key="14">
    <source>
        <dbReference type="PIRSR" id="PIRSR039102-2"/>
    </source>
</evidence>
<dbReference type="InterPro" id="IPR011761">
    <property type="entry name" value="ATP-grasp"/>
</dbReference>
<dbReference type="GO" id="GO:0005829">
    <property type="term" value="C:cytosol"/>
    <property type="evidence" value="ECO:0007669"/>
    <property type="project" value="TreeGrafter"/>
</dbReference>
<comment type="cofactor">
    <cofactor evidence="15">
        <name>Mg(2+)</name>
        <dbReference type="ChEBI" id="CHEBI:18420"/>
    </cofactor>
    <cofactor evidence="15">
        <name>Mn(2+)</name>
        <dbReference type="ChEBI" id="CHEBI:29035"/>
    </cofactor>
    <text evidence="15">Binds 2 magnesium or manganese ions per subunit.</text>
</comment>